<protein>
    <submittedName>
        <fullName evidence="3">Phosphatidylglycerol phospholipase C-like protein</fullName>
    </submittedName>
</protein>
<evidence type="ECO:0000256" key="1">
    <source>
        <dbReference type="SAM" id="MobiDB-lite"/>
    </source>
</evidence>
<dbReference type="InterPro" id="IPR017946">
    <property type="entry name" value="PLC-like_Pdiesterase_TIM-brl"/>
</dbReference>
<name>A0A086SUP1_HAPC1</name>
<reference evidence="4" key="1">
    <citation type="journal article" date="2014" name="Genome Announc.">
        <title>Genome sequence and annotation of Acremonium chrysogenum, producer of the beta-lactam antibiotic cephalosporin C.</title>
        <authorList>
            <person name="Terfehr D."/>
            <person name="Dahlmann T.A."/>
            <person name="Specht T."/>
            <person name="Zadra I."/>
            <person name="Kuernsteiner H."/>
            <person name="Kueck U."/>
        </authorList>
    </citation>
    <scope>NUCLEOTIDE SEQUENCE [LARGE SCALE GENOMIC DNA]</scope>
    <source>
        <strain evidence="4">ATCC 11550 / CBS 779.69 / DSM 880 / IAM 14645 / JCM 23072 / IMI 49137</strain>
    </source>
</reference>
<feature type="compositionally biased region" description="Basic and acidic residues" evidence="1">
    <location>
        <begin position="323"/>
        <end position="335"/>
    </location>
</feature>
<dbReference type="OrthoDB" id="1058301at2759"/>
<dbReference type="PANTHER" id="PTHR43805:SF1">
    <property type="entry name" value="GP-PDE DOMAIN-CONTAINING PROTEIN"/>
    <property type="match status" value="1"/>
</dbReference>
<feature type="region of interest" description="Disordered" evidence="1">
    <location>
        <begin position="265"/>
        <end position="291"/>
    </location>
</feature>
<dbReference type="Pfam" id="PF03009">
    <property type="entry name" value="GDPD"/>
    <property type="match status" value="1"/>
</dbReference>
<dbReference type="InterPro" id="IPR030395">
    <property type="entry name" value="GP_PDE_dom"/>
</dbReference>
<dbReference type="PANTHER" id="PTHR43805">
    <property type="entry name" value="GLYCEROPHOSPHORYL DIESTER PHOSPHODIESTERASE"/>
    <property type="match status" value="1"/>
</dbReference>
<gene>
    <name evidence="3" type="ORF">ACRE_084720</name>
</gene>
<evidence type="ECO:0000313" key="4">
    <source>
        <dbReference type="Proteomes" id="UP000029964"/>
    </source>
</evidence>
<dbReference type="AlphaFoldDB" id="A0A086SUP1"/>
<comment type="caution">
    <text evidence="3">The sequence shown here is derived from an EMBL/GenBank/DDBJ whole genome shotgun (WGS) entry which is preliminary data.</text>
</comment>
<dbReference type="SUPFAM" id="SSF51695">
    <property type="entry name" value="PLC-like phosphodiesterases"/>
    <property type="match status" value="1"/>
</dbReference>
<organism evidence="3 4">
    <name type="scientific">Hapsidospora chrysogenum (strain ATCC 11550 / CBS 779.69 / DSM 880 / IAM 14645 / JCM 23072 / IMI 49137)</name>
    <name type="common">Acremonium chrysogenum</name>
    <dbReference type="NCBI Taxonomy" id="857340"/>
    <lineage>
        <taxon>Eukaryota</taxon>
        <taxon>Fungi</taxon>
        <taxon>Dikarya</taxon>
        <taxon>Ascomycota</taxon>
        <taxon>Pezizomycotina</taxon>
        <taxon>Sordariomycetes</taxon>
        <taxon>Hypocreomycetidae</taxon>
        <taxon>Hypocreales</taxon>
        <taxon>Bionectriaceae</taxon>
        <taxon>Hapsidospora</taxon>
    </lineage>
</organism>
<feature type="compositionally biased region" description="Basic and acidic residues" evidence="1">
    <location>
        <begin position="280"/>
        <end position="289"/>
    </location>
</feature>
<dbReference type="PROSITE" id="PS51704">
    <property type="entry name" value="GP_PDE"/>
    <property type="match status" value="1"/>
</dbReference>
<dbReference type="EMBL" id="JPKY01000164">
    <property type="protein sequence ID" value="KFH40823.1"/>
    <property type="molecule type" value="Genomic_DNA"/>
</dbReference>
<feature type="region of interest" description="Disordered" evidence="1">
    <location>
        <begin position="319"/>
        <end position="343"/>
    </location>
</feature>
<sequence>MTPWRRLPKVQVGTAAPWVTAITSSRNPARLLPQAIAHRGYKALFPENSMSAFEGAVSVGAHAVETDLHMSSDGVVVLSHDPSLKRCFGVDKKIRDCTWEYLSGLETLREPREGMPRLLDLLRWMGDKGKEDIWVLLDVKVPALPSTERDAKELLVAVKRTLDAVPGGAKLWEERIILGLWNATFIRAARQILPSYPAVLITWHLPYAGHFFDIPNLGFNIARPALTGWCGSRFLRRARDADRPVFAWTVNEERWMEWCIRKNADATGSNSSSSSDPDGVEGKEEDDGRSNLPKRILIDGVITDDPKLFLEVCERWEDEQDSEQGKEKEKEKEMEMVTAKRSSPGLGSSVGSMAYNLAAPAVMRLFFLYGWWKGKFDYFKDVTRLERW</sequence>
<proteinExistence type="predicted"/>
<feature type="domain" description="GP-PDE" evidence="2">
    <location>
        <begin position="33"/>
        <end position="279"/>
    </location>
</feature>
<dbReference type="GO" id="GO:0006629">
    <property type="term" value="P:lipid metabolic process"/>
    <property type="evidence" value="ECO:0007669"/>
    <property type="project" value="InterPro"/>
</dbReference>
<dbReference type="GO" id="GO:0008081">
    <property type="term" value="F:phosphoric diester hydrolase activity"/>
    <property type="evidence" value="ECO:0007669"/>
    <property type="project" value="InterPro"/>
</dbReference>
<evidence type="ECO:0000259" key="2">
    <source>
        <dbReference type="PROSITE" id="PS51704"/>
    </source>
</evidence>
<dbReference type="Gene3D" id="3.20.20.190">
    <property type="entry name" value="Phosphatidylinositol (PI) phosphodiesterase"/>
    <property type="match status" value="1"/>
</dbReference>
<accession>A0A086SUP1</accession>
<dbReference type="HOGENOM" id="CLU_030006_1_2_1"/>
<dbReference type="Proteomes" id="UP000029964">
    <property type="component" value="Unassembled WGS sequence"/>
</dbReference>
<keyword evidence="4" id="KW-1185">Reference proteome</keyword>
<evidence type="ECO:0000313" key="3">
    <source>
        <dbReference type="EMBL" id="KFH40823.1"/>
    </source>
</evidence>
<dbReference type="STRING" id="857340.A0A086SUP1"/>